<protein>
    <submittedName>
        <fullName evidence="1">Uncharacterized protein</fullName>
    </submittedName>
</protein>
<dbReference type="AlphaFoldDB" id="A0A8K1G3D8"/>
<dbReference type="EMBL" id="SWJQ01000802">
    <property type="protein sequence ID" value="TRZ10824.1"/>
    <property type="molecule type" value="Genomic_DNA"/>
</dbReference>
<name>A0A8K1G3D8_9PASS</name>
<reference evidence="1" key="1">
    <citation type="submission" date="2019-04" db="EMBL/GenBank/DDBJ databases">
        <title>Genome assembly of Zosterops borbonicus 15179.</title>
        <authorList>
            <person name="Leroy T."/>
            <person name="Anselmetti Y."/>
            <person name="Tilak M.-K."/>
            <person name="Nabholz B."/>
        </authorList>
    </citation>
    <scope>NUCLEOTIDE SEQUENCE</scope>
    <source>
        <strain evidence="1">HGM_15179</strain>
        <tissue evidence="1">Muscle</tissue>
    </source>
</reference>
<accession>A0A8K1G3D8</accession>
<keyword evidence="2" id="KW-1185">Reference proteome</keyword>
<evidence type="ECO:0000313" key="1">
    <source>
        <dbReference type="EMBL" id="TRZ10824.1"/>
    </source>
</evidence>
<dbReference type="OrthoDB" id="9398184at2759"/>
<evidence type="ECO:0000313" key="2">
    <source>
        <dbReference type="Proteomes" id="UP000796761"/>
    </source>
</evidence>
<dbReference type="Proteomes" id="UP000796761">
    <property type="component" value="Unassembled WGS sequence"/>
</dbReference>
<gene>
    <name evidence="1" type="ORF">HGM15179_016293</name>
</gene>
<sequence length="78" mass="9107">MLGHWRPHQPYELGVHRNGMEWNGMEWNGMEWNGNGMECGSSIPCMVYRTTEQENKYNSKEESLKKSTSVIKKVVFNV</sequence>
<comment type="caution">
    <text evidence="1">The sequence shown here is derived from an EMBL/GenBank/DDBJ whole genome shotgun (WGS) entry which is preliminary data.</text>
</comment>
<organism evidence="1 2">
    <name type="scientific">Zosterops borbonicus</name>
    <dbReference type="NCBI Taxonomy" id="364589"/>
    <lineage>
        <taxon>Eukaryota</taxon>
        <taxon>Metazoa</taxon>
        <taxon>Chordata</taxon>
        <taxon>Craniata</taxon>
        <taxon>Vertebrata</taxon>
        <taxon>Euteleostomi</taxon>
        <taxon>Archelosauria</taxon>
        <taxon>Archosauria</taxon>
        <taxon>Dinosauria</taxon>
        <taxon>Saurischia</taxon>
        <taxon>Theropoda</taxon>
        <taxon>Coelurosauria</taxon>
        <taxon>Aves</taxon>
        <taxon>Neognathae</taxon>
        <taxon>Neoaves</taxon>
        <taxon>Telluraves</taxon>
        <taxon>Australaves</taxon>
        <taxon>Passeriformes</taxon>
        <taxon>Sylvioidea</taxon>
        <taxon>Zosteropidae</taxon>
        <taxon>Zosterops</taxon>
    </lineage>
</organism>
<proteinExistence type="predicted"/>